<sequence>MKLTNHVNFVDSEGQIYCCLRNKLVKLDQQQEERFCNGCQMFAGFANGGGVECMWEDARHVNNPHIIVDPFQEFISNQRRVVPSENMSSMAFLAAEAG</sequence>
<comment type="caution">
    <text evidence="1">The sequence shown here is derived from an EMBL/GenBank/DDBJ whole genome shotgun (WGS) entry which is preliminary data.</text>
</comment>
<dbReference type="Proteomes" id="UP001165962">
    <property type="component" value="Unassembled WGS sequence"/>
</dbReference>
<evidence type="ECO:0000313" key="1">
    <source>
        <dbReference type="EMBL" id="NHN33014.1"/>
    </source>
</evidence>
<reference evidence="1" key="1">
    <citation type="submission" date="2020-03" db="EMBL/GenBank/DDBJ databases">
        <title>Draft sequencing of Paenibacilllus sp. S3N08.</title>
        <authorList>
            <person name="Kim D.-U."/>
        </authorList>
    </citation>
    <scope>NUCLEOTIDE SEQUENCE</scope>
    <source>
        <strain evidence="1">S3N08</strain>
    </source>
</reference>
<evidence type="ECO:0000313" key="2">
    <source>
        <dbReference type="Proteomes" id="UP001165962"/>
    </source>
</evidence>
<dbReference type="EMBL" id="JAAOIW010000010">
    <property type="protein sequence ID" value="NHN33014.1"/>
    <property type="molecule type" value="Genomic_DNA"/>
</dbReference>
<protein>
    <submittedName>
        <fullName evidence="1">Uncharacterized protein</fullName>
    </submittedName>
</protein>
<organism evidence="1 2">
    <name type="scientific">Paenibacillus agricola</name>
    <dbReference type="NCBI Taxonomy" id="2716264"/>
    <lineage>
        <taxon>Bacteria</taxon>
        <taxon>Bacillati</taxon>
        <taxon>Bacillota</taxon>
        <taxon>Bacilli</taxon>
        <taxon>Bacillales</taxon>
        <taxon>Paenibacillaceae</taxon>
        <taxon>Paenibacillus</taxon>
    </lineage>
</organism>
<name>A0ABX0J9G7_9BACL</name>
<accession>A0ABX0J9G7</accession>
<keyword evidence="2" id="KW-1185">Reference proteome</keyword>
<proteinExistence type="predicted"/>
<dbReference type="RefSeq" id="WP_166153313.1">
    <property type="nucleotide sequence ID" value="NZ_JAAOIW010000010.1"/>
</dbReference>
<gene>
    <name evidence="1" type="ORF">G9U52_24670</name>
</gene>